<dbReference type="Proteomes" id="UP000199001">
    <property type="component" value="Unassembled WGS sequence"/>
</dbReference>
<dbReference type="InterPro" id="IPR021005">
    <property type="entry name" value="Znf_CGNR"/>
</dbReference>
<reference evidence="3" key="1">
    <citation type="submission" date="2016-06" db="EMBL/GenBank/DDBJ databases">
        <authorList>
            <person name="Varghese N."/>
            <person name="Submissions Spin"/>
        </authorList>
    </citation>
    <scope>NUCLEOTIDE SEQUENCE [LARGE SCALE GENOMIC DNA]</scope>
    <source>
        <strain evidence="3">DSM 43903</strain>
    </source>
</reference>
<protein>
    <submittedName>
        <fullName evidence="2">CGNR zinc finger domain-containing protein</fullName>
    </submittedName>
</protein>
<dbReference type="SUPFAM" id="SSF160904">
    <property type="entry name" value="Jann2411-like"/>
    <property type="match status" value="1"/>
</dbReference>
<dbReference type="Pfam" id="PF11706">
    <property type="entry name" value="zf-CGNR"/>
    <property type="match status" value="1"/>
</dbReference>
<name>A0A1C6W124_9ACTN</name>
<dbReference type="PANTHER" id="PTHR35525:SF3">
    <property type="entry name" value="BLL6575 PROTEIN"/>
    <property type="match status" value="1"/>
</dbReference>
<dbReference type="PANTHER" id="PTHR35525">
    <property type="entry name" value="BLL6575 PROTEIN"/>
    <property type="match status" value="1"/>
</dbReference>
<dbReference type="InterPro" id="IPR010852">
    <property type="entry name" value="ABATE"/>
</dbReference>
<feature type="domain" description="Zinc finger CGNR" evidence="1">
    <location>
        <begin position="130"/>
        <end position="170"/>
    </location>
</feature>
<sequence>MAMFKAGAEAATRRCADVINAADGDDAGLCAALAAHGETVPSLRPDEARQLRDAAARIRPVARAGSLEEACARLNEVLAACGPPRLTAHEDTPWHLHVDSGDDAGWGEWFTASSAMALAILVAEHQQPPLGVCQAPGCDRVFPTHSPGRPRRYCSATCSSRARVASHRSRV</sequence>
<keyword evidence="3" id="KW-1185">Reference proteome</keyword>
<evidence type="ECO:0000259" key="1">
    <source>
        <dbReference type="Pfam" id="PF11706"/>
    </source>
</evidence>
<proteinExistence type="predicted"/>
<dbReference type="RefSeq" id="WP_091106495.1">
    <property type="nucleotide sequence ID" value="NZ_FMHZ01000002.1"/>
</dbReference>
<dbReference type="STRING" id="47855.GA0070606_6028"/>
<gene>
    <name evidence="2" type="ORF">GA0070606_6028</name>
</gene>
<evidence type="ECO:0000313" key="2">
    <source>
        <dbReference type="EMBL" id="SCL72279.1"/>
    </source>
</evidence>
<accession>A0A1C6W124</accession>
<dbReference type="InterPro" id="IPR023286">
    <property type="entry name" value="ABATE_dom_sf"/>
</dbReference>
<organism evidence="2 3">
    <name type="scientific">Micromonospora citrea</name>
    <dbReference type="NCBI Taxonomy" id="47855"/>
    <lineage>
        <taxon>Bacteria</taxon>
        <taxon>Bacillati</taxon>
        <taxon>Actinomycetota</taxon>
        <taxon>Actinomycetes</taxon>
        <taxon>Micromonosporales</taxon>
        <taxon>Micromonosporaceae</taxon>
        <taxon>Micromonospora</taxon>
    </lineage>
</organism>
<dbReference type="EMBL" id="FMHZ01000002">
    <property type="protein sequence ID" value="SCL72279.1"/>
    <property type="molecule type" value="Genomic_DNA"/>
</dbReference>
<dbReference type="OrthoDB" id="3531194at2"/>
<dbReference type="Gene3D" id="1.10.3300.10">
    <property type="entry name" value="Jann2411-like domain"/>
    <property type="match status" value="1"/>
</dbReference>
<dbReference type="AlphaFoldDB" id="A0A1C6W124"/>
<evidence type="ECO:0000313" key="3">
    <source>
        <dbReference type="Proteomes" id="UP000199001"/>
    </source>
</evidence>